<evidence type="ECO:0000259" key="4">
    <source>
        <dbReference type="PROSITE" id="PS51819"/>
    </source>
</evidence>
<reference evidence="5" key="1">
    <citation type="journal article" date="2013" name="Lancet">
        <title>First case of E anophelis outbreak in an intensive-care unit.</title>
        <authorList>
            <person name="Teo J."/>
            <person name="Tan S.Y."/>
            <person name="Tay M."/>
            <person name="Ding Y."/>
            <person name="Kjelleberg S."/>
            <person name="Givskov M."/>
            <person name="Lin R.T."/>
            <person name="Yang L."/>
        </authorList>
    </citation>
    <scope>NUCLEOTIDE SEQUENCE [LARGE SCALE GENOMIC DNA]</scope>
    <source>
        <strain evidence="5">NUHP1</strain>
    </source>
</reference>
<dbReference type="KEGG" id="eao:BD94_2657"/>
<dbReference type="Proteomes" id="UP000028933">
    <property type="component" value="Chromosome"/>
</dbReference>
<dbReference type="InterPro" id="IPR037523">
    <property type="entry name" value="VOC_core"/>
</dbReference>
<comment type="similarity">
    <text evidence="1">Belongs to the bleomycin resistance protein family.</text>
</comment>
<evidence type="ECO:0000313" key="6">
    <source>
        <dbReference type="Proteomes" id="UP000028933"/>
    </source>
</evidence>
<reference evidence="5" key="2">
    <citation type="journal article" date="2015" name="Genome Biol. Evol.">
        <title>Complete Genome Sequence and Transcriptomic Analysis of the Novel Pathogen Elizabethkingia anophelis in Response to Oxidative Stress.</title>
        <authorList>
            <person name="Li Y."/>
            <person name="Liu Y."/>
            <person name="Chew S.C."/>
            <person name="Tay M."/>
            <person name="Salido M.M."/>
            <person name="Teo J."/>
            <person name="Lauro F.M."/>
            <person name="Givskov M."/>
            <person name="Yang L."/>
        </authorList>
    </citation>
    <scope>NUCLEOTIDE SEQUENCE</scope>
    <source>
        <strain evidence="5">NUHP1</strain>
    </source>
</reference>
<dbReference type="PROSITE" id="PS51819">
    <property type="entry name" value="VOC"/>
    <property type="match status" value="1"/>
</dbReference>
<dbReference type="InterPro" id="IPR029068">
    <property type="entry name" value="Glyas_Bleomycin-R_OHBP_Dase"/>
</dbReference>
<accession>A0A077EG43</accession>
<gene>
    <name evidence="5" type="ORF">BD94_2657</name>
</gene>
<dbReference type="HOGENOM" id="CLU_121379_0_0_10"/>
<proteinExistence type="inferred from homology"/>
<evidence type="ECO:0000256" key="1">
    <source>
        <dbReference type="ARBA" id="ARBA00011051"/>
    </source>
</evidence>
<evidence type="ECO:0000256" key="3">
    <source>
        <dbReference type="ARBA" id="ARBA00023251"/>
    </source>
</evidence>
<dbReference type="AlphaFoldDB" id="A0A077EG43"/>
<sequence>MKAEAVIPVLRMFNYQKAKEFYVDWLGFEILWEHTFEENFPVYMEIQRANIKFHLSEHHGDGTPGTHIFIWCDGIEDFHRELSAKDYKYNKPGLQETFYEALSFTVTDPFGNSIIFNQKLERNYESDL</sequence>
<dbReference type="InterPro" id="IPR000335">
    <property type="entry name" value="Bleomycin-R"/>
</dbReference>
<evidence type="ECO:0000313" key="5">
    <source>
        <dbReference type="EMBL" id="AIL46432.1"/>
    </source>
</evidence>
<evidence type="ECO:0000256" key="2">
    <source>
        <dbReference type="ARBA" id="ARBA00021572"/>
    </source>
</evidence>
<dbReference type="GO" id="GO:0046677">
    <property type="term" value="P:response to antibiotic"/>
    <property type="evidence" value="ECO:0007669"/>
    <property type="project" value="UniProtKB-KW"/>
</dbReference>
<dbReference type="Pfam" id="PF19581">
    <property type="entry name" value="Glyoxalase_7"/>
    <property type="match status" value="1"/>
</dbReference>
<organism evidence="5 6">
    <name type="scientific">Elizabethkingia anophelis NUHP1</name>
    <dbReference type="NCBI Taxonomy" id="1338011"/>
    <lineage>
        <taxon>Bacteria</taxon>
        <taxon>Pseudomonadati</taxon>
        <taxon>Bacteroidota</taxon>
        <taxon>Flavobacteriia</taxon>
        <taxon>Flavobacteriales</taxon>
        <taxon>Weeksellaceae</taxon>
        <taxon>Elizabethkingia</taxon>
    </lineage>
</organism>
<feature type="domain" description="VOC" evidence="4">
    <location>
        <begin position="4"/>
        <end position="119"/>
    </location>
</feature>
<keyword evidence="3" id="KW-0046">Antibiotic resistance</keyword>
<dbReference type="RefSeq" id="WP_024565468.1">
    <property type="nucleotide sequence ID" value="NZ_CP007547.1"/>
</dbReference>
<dbReference type="SUPFAM" id="SSF54593">
    <property type="entry name" value="Glyoxalase/Bleomycin resistance protein/Dihydroxybiphenyl dioxygenase"/>
    <property type="match status" value="1"/>
</dbReference>
<dbReference type="STRING" id="1338011.BD94_2657"/>
<name>A0A077EG43_9FLAO</name>
<dbReference type="EMBL" id="CP007547">
    <property type="protein sequence ID" value="AIL46432.1"/>
    <property type="molecule type" value="Genomic_DNA"/>
</dbReference>
<protein>
    <recommendedName>
        <fullName evidence="2">Bleomycin resistance protein</fullName>
    </recommendedName>
</protein>
<dbReference type="eggNOG" id="COG0346">
    <property type="taxonomic scope" value="Bacteria"/>
</dbReference>
<dbReference type="Gene3D" id="3.10.180.10">
    <property type="entry name" value="2,3-Dihydroxybiphenyl 1,2-Dioxygenase, domain 1"/>
    <property type="match status" value="1"/>
</dbReference>